<evidence type="ECO:0000313" key="5">
    <source>
        <dbReference type="EMBL" id="WKN39560.1"/>
    </source>
</evidence>
<dbReference type="PANTHER" id="PTHR10587:SF133">
    <property type="entry name" value="CHITIN DEACETYLASE 1-RELATED"/>
    <property type="match status" value="1"/>
</dbReference>
<name>A0AA49GRB8_9BACT</name>
<feature type="chain" id="PRO_5041457754" evidence="3">
    <location>
        <begin position="21"/>
        <end position="317"/>
    </location>
</feature>
<protein>
    <submittedName>
        <fullName evidence="5">Polysaccharide deacetylase family protein</fullName>
    </submittedName>
</protein>
<dbReference type="InterPro" id="IPR011330">
    <property type="entry name" value="Glyco_hydro/deAcase_b/a-brl"/>
</dbReference>
<dbReference type="AlphaFoldDB" id="A0AA49GRB8"/>
<accession>A0AA49GRB8</accession>
<dbReference type="GO" id="GO:0005975">
    <property type="term" value="P:carbohydrate metabolic process"/>
    <property type="evidence" value="ECO:0007669"/>
    <property type="project" value="InterPro"/>
</dbReference>
<organism evidence="5">
    <name type="scientific">Roseihalotalea indica</name>
    <dbReference type="NCBI Taxonomy" id="2867963"/>
    <lineage>
        <taxon>Bacteria</taxon>
        <taxon>Pseudomonadati</taxon>
        <taxon>Bacteroidota</taxon>
        <taxon>Cytophagia</taxon>
        <taxon>Cytophagales</taxon>
        <taxon>Catalimonadaceae</taxon>
        <taxon>Roseihalotalea</taxon>
    </lineage>
</organism>
<keyword evidence="3" id="KW-0732">Signal</keyword>
<dbReference type="GO" id="GO:0016810">
    <property type="term" value="F:hydrolase activity, acting on carbon-nitrogen (but not peptide) bonds"/>
    <property type="evidence" value="ECO:0007669"/>
    <property type="project" value="InterPro"/>
</dbReference>
<dbReference type="InterPro" id="IPR002509">
    <property type="entry name" value="NODB_dom"/>
</dbReference>
<feature type="signal peptide" evidence="3">
    <location>
        <begin position="1"/>
        <end position="20"/>
    </location>
</feature>
<dbReference type="PANTHER" id="PTHR10587">
    <property type="entry name" value="GLYCOSYL TRANSFERASE-RELATED"/>
    <property type="match status" value="1"/>
</dbReference>
<feature type="domain" description="NodB homology" evidence="4">
    <location>
        <begin position="27"/>
        <end position="259"/>
    </location>
</feature>
<evidence type="ECO:0000259" key="4">
    <source>
        <dbReference type="PROSITE" id="PS51677"/>
    </source>
</evidence>
<gene>
    <name evidence="5" type="ORF">K4G66_12745</name>
</gene>
<dbReference type="Gene3D" id="3.20.20.370">
    <property type="entry name" value="Glycoside hydrolase/deacetylase"/>
    <property type="match status" value="1"/>
</dbReference>
<dbReference type="SUPFAM" id="SSF88713">
    <property type="entry name" value="Glycoside hydrolase/deacetylase"/>
    <property type="match status" value="1"/>
</dbReference>
<evidence type="ECO:0000256" key="1">
    <source>
        <dbReference type="ARBA" id="ARBA00022723"/>
    </source>
</evidence>
<evidence type="ECO:0000256" key="3">
    <source>
        <dbReference type="SAM" id="SignalP"/>
    </source>
</evidence>
<evidence type="ECO:0000256" key="2">
    <source>
        <dbReference type="ARBA" id="ARBA00022801"/>
    </source>
</evidence>
<proteinExistence type="predicted"/>
<keyword evidence="1" id="KW-0479">Metal-binding</keyword>
<reference evidence="5" key="2">
    <citation type="journal article" date="2024" name="Antonie Van Leeuwenhoek">
        <title>Roseihalotalea indica gen. nov., sp. nov., a halophilic Bacteroidetes from mesopelagic Southwest Indian Ocean with higher carbohydrate metabolic potential.</title>
        <authorList>
            <person name="Chen B."/>
            <person name="Zhang M."/>
            <person name="Lin D."/>
            <person name="Ye J."/>
            <person name="Tang K."/>
        </authorList>
    </citation>
    <scope>NUCLEOTIDE SEQUENCE</scope>
    <source>
        <strain evidence="5">TK19036</strain>
    </source>
</reference>
<dbReference type="InterPro" id="IPR050248">
    <property type="entry name" value="Polysacc_deacetylase_ArnD"/>
</dbReference>
<reference evidence="5" key="1">
    <citation type="journal article" date="2023" name="Comput. Struct. Biotechnol. J.">
        <title>Discovery of a novel marine Bacteroidetes with a rich repertoire of carbohydrate-active enzymes.</title>
        <authorList>
            <person name="Chen B."/>
            <person name="Liu G."/>
            <person name="Chen Q."/>
            <person name="Wang H."/>
            <person name="Liu L."/>
            <person name="Tang K."/>
        </authorList>
    </citation>
    <scope>NUCLEOTIDE SEQUENCE</scope>
    <source>
        <strain evidence="5">TK19036</strain>
    </source>
</reference>
<dbReference type="PROSITE" id="PS51677">
    <property type="entry name" value="NODB"/>
    <property type="match status" value="1"/>
</dbReference>
<dbReference type="GO" id="GO:0016020">
    <property type="term" value="C:membrane"/>
    <property type="evidence" value="ECO:0007669"/>
    <property type="project" value="TreeGrafter"/>
</dbReference>
<sequence>MRLTLSLCIGCLIFVSLSFAQSTEPTRTVTITIDDLPVVTRRHSPEVYRDITQRLVASLKRNEVQAIGFVNEKKLYTDGQLDTSKVSLLKIWLEAGLELGNHTYSHPSLHNISLDEYQKEILQGEVVTRQLSKPYGKAPVYFRHPFLHTGRSVGTRDSLLQFLSEHGYQVAPVSVDNADYLFAAAYERALIDQDANMQQKIRGAYLAYMEDYFAYYEQQSQVLLGREIAQTLLLHANALNADTFNELATMLRQRGYSFVPLSEALKDKAYTTQKDTFTGAAGISWIHRWALTQGKGGDFFKGEPQVPEFVNSLAESF</sequence>
<keyword evidence="2" id="KW-0378">Hydrolase</keyword>
<dbReference type="CDD" id="cd10960">
    <property type="entry name" value="CE4_NodB_like_1"/>
    <property type="match status" value="1"/>
</dbReference>
<dbReference type="EMBL" id="CP120682">
    <property type="protein sequence ID" value="WKN39560.1"/>
    <property type="molecule type" value="Genomic_DNA"/>
</dbReference>
<dbReference type="Pfam" id="PF01522">
    <property type="entry name" value="Polysacc_deac_1"/>
    <property type="match status" value="1"/>
</dbReference>
<dbReference type="GO" id="GO:0046872">
    <property type="term" value="F:metal ion binding"/>
    <property type="evidence" value="ECO:0007669"/>
    <property type="project" value="UniProtKB-KW"/>
</dbReference>